<keyword evidence="1" id="KW-0732">Signal</keyword>
<reference evidence="2 3" key="1">
    <citation type="submission" date="2020-02" db="EMBL/GenBank/DDBJ databases">
        <authorList>
            <person name="Zheng R.K."/>
            <person name="Sun C.M."/>
        </authorList>
    </citation>
    <scope>NUCLEOTIDE SEQUENCE [LARGE SCALE GENOMIC DNA]</scope>
    <source>
        <strain evidence="3">zrk23</strain>
    </source>
</reference>
<proteinExistence type="predicted"/>
<evidence type="ECO:0000313" key="3">
    <source>
        <dbReference type="Proteomes" id="UP000501568"/>
    </source>
</evidence>
<sequence>MKRSYLTIAALSGLAACSSAASEEHSAFVRYCIQSGAYKEVCSCYADNMQQDVSAQGRAAFLKLLEEGADITERRVVEPEVSPADYEAIRHAGVPCAQAAQTQQ</sequence>
<dbReference type="AlphaFoldDB" id="A0A6G6Y458"/>
<feature type="chain" id="PRO_5026178487" description="Lipoprotein" evidence="1">
    <location>
        <begin position="22"/>
        <end position="104"/>
    </location>
</feature>
<dbReference type="KEGG" id="spzr:G5C33_07395"/>
<dbReference type="RefSeq" id="WP_165326631.1">
    <property type="nucleotide sequence ID" value="NZ_CP049109.1"/>
</dbReference>
<evidence type="ECO:0008006" key="4">
    <source>
        <dbReference type="Google" id="ProtNLM"/>
    </source>
</evidence>
<evidence type="ECO:0000313" key="2">
    <source>
        <dbReference type="EMBL" id="QIG79631.1"/>
    </source>
</evidence>
<dbReference type="PROSITE" id="PS51257">
    <property type="entry name" value="PROKAR_LIPOPROTEIN"/>
    <property type="match status" value="1"/>
</dbReference>
<accession>A0A6G6Y458</accession>
<organism evidence="2 3">
    <name type="scientific">Stakelama tenebrarum</name>
    <dbReference type="NCBI Taxonomy" id="2711215"/>
    <lineage>
        <taxon>Bacteria</taxon>
        <taxon>Pseudomonadati</taxon>
        <taxon>Pseudomonadota</taxon>
        <taxon>Alphaproteobacteria</taxon>
        <taxon>Sphingomonadales</taxon>
        <taxon>Sphingomonadaceae</taxon>
        <taxon>Stakelama</taxon>
    </lineage>
</organism>
<dbReference type="EMBL" id="CP049109">
    <property type="protein sequence ID" value="QIG79631.1"/>
    <property type="molecule type" value="Genomic_DNA"/>
</dbReference>
<evidence type="ECO:0000256" key="1">
    <source>
        <dbReference type="SAM" id="SignalP"/>
    </source>
</evidence>
<gene>
    <name evidence="2" type="ORF">G5C33_07395</name>
</gene>
<protein>
    <recommendedName>
        <fullName evidence="4">Lipoprotein</fullName>
    </recommendedName>
</protein>
<name>A0A6G6Y458_9SPHN</name>
<keyword evidence="3" id="KW-1185">Reference proteome</keyword>
<feature type="signal peptide" evidence="1">
    <location>
        <begin position="1"/>
        <end position="21"/>
    </location>
</feature>
<dbReference type="Proteomes" id="UP000501568">
    <property type="component" value="Chromosome"/>
</dbReference>